<evidence type="ECO:0000256" key="4">
    <source>
        <dbReference type="ARBA" id="ARBA00022692"/>
    </source>
</evidence>
<evidence type="ECO:0000256" key="1">
    <source>
        <dbReference type="ARBA" id="ARBA00004651"/>
    </source>
</evidence>
<feature type="transmembrane region" description="Helical" evidence="7">
    <location>
        <begin position="94"/>
        <end position="116"/>
    </location>
</feature>
<dbReference type="InterPro" id="IPR010290">
    <property type="entry name" value="TM_effector"/>
</dbReference>
<evidence type="ECO:0000313" key="9">
    <source>
        <dbReference type="EMBL" id="MDR6592736.1"/>
    </source>
</evidence>
<dbReference type="PANTHER" id="PTHR23513:SF6">
    <property type="entry name" value="MAJOR FACILITATOR SUPERFAMILY ASSOCIATED DOMAIN-CONTAINING PROTEIN"/>
    <property type="match status" value="1"/>
</dbReference>
<keyword evidence="6 7" id="KW-0472">Membrane</keyword>
<reference evidence="9 10" key="1">
    <citation type="submission" date="2023-07" db="EMBL/GenBank/DDBJ databases">
        <title>Sequencing the genomes of 1000 actinobacteria strains.</title>
        <authorList>
            <person name="Klenk H.-P."/>
        </authorList>
    </citation>
    <scope>NUCLEOTIDE SEQUENCE [LARGE SCALE GENOMIC DNA]</scope>
    <source>
        <strain evidence="9 10">DSM 43749</strain>
    </source>
</reference>
<dbReference type="RefSeq" id="WP_310304578.1">
    <property type="nucleotide sequence ID" value="NZ_JAVDSG010000001.1"/>
</dbReference>
<dbReference type="CDD" id="cd06173">
    <property type="entry name" value="MFS_MefA_like"/>
    <property type="match status" value="1"/>
</dbReference>
<evidence type="ECO:0000256" key="6">
    <source>
        <dbReference type="ARBA" id="ARBA00023136"/>
    </source>
</evidence>
<evidence type="ECO:0000256" key="7">
    <source>
        <dbReference type="SAM" id="Phobius"/>
    </source>
</evidence>
<feature type="domain" description="Major facilitator superfamily (MFS) profile" evidence="8">
    <location>
        <begin position="24"/>
        <end position="409"/>
    </location>
</feature>
<gene>
    <name evidence="9" type="ORF">J2S66_001120</name>
</gene>
<proteinExistence type="predicted"/>
<keyword evidence="3" id="KW-1003">Cell membrane</keyword>
<feature type="transmembrane region" description="Helical" evidence="7">
    <location>
        <begin position="58"/>
        <end position="82"/>
    </location>
</feature>
<feature type="transmembrane region" description="Helical" evidence="7">
    <location>
        <begin position="322"/>
        <end position="344"/>
    </location>
</feature>
<feature type="transmembrane region" description="Helical" evidence="7">
    <location>
        <begin position="385"/>
        <end position="404"/>
    </location>
</feature>
<keyword evidence="2" id="KW-0813">Transport</keyword>
<feature type="transmembrane region" description="Helical" evidence="7">
    <location>
        <begin position="26"/>
        <end position="52"/>
    </location>
</feature>
<dbReference type="Pfam" id="PF05977">
    <property type="entry name" value="MFS_3"/>
    <property type="match status" value="1"/>
</dbReference>
<dbReference type="PROSITE" id="PS50850">
    <property type="entry name" value="MFS"/>
    <property type="match status" value="1"/>
</dbReference>
<organism evidence="9 10">
    <name type="scientific">Saccharothrix longispora</name>
    <dbReference type="NCBI Taxonomy" id="33920"/>
    <lineage>
        <taxon>Bacteria</taxon>
        <taxon>Bacillati</taxon>
        <taxon>Actinomycetota</taxon>
        <taxon>Actinomycetes</taxon>
        <taxon>Pseudonocardiales</taxon>
        <taxon>Pseudonocardiaceae</taxon>
        <taxon>Saccharothrix</taxon>
    </lineage>
</organism>
<dbReference type="EMBL" id="JAVDSG010000001">
    <property type="protein sequence ID" value="MDR6592736.1"/>
    <property type="molecule type" value="Genomic_DNA"/>
</dbReference>
<dbReference type="SUPFAM" id="SSF103473">
    <property type="entry name" value="MFS general substrate transporter"/>
    <property type="match status" value="1"/>
</dbReference>
<dbReference type="Gene3D" id="1.20.1250.20">
    <property type="entry name" value="MFS general substrate transporter like domains"/>
    <property type="match status" value="1"/>
</dbReference>
<name>A0ABU1PQ72_9PSEU</name>
<evidence type="ECO:0000256" key="3">
    <source>
        <dbReference type="ARBA" id="ARBA00022475"/>
    </source>
</evidence>
<feature type="transmembrane region" description="Helical" evidence="7">
    <location>
        <begin position="232"/>
        <end position="253"/>
    </location>
</feature>
<dbReference type="InterPro" id="IPR020846">
    <property type="entry name" value="MFS_dom"/>
</dbReference>
<evidence type="ECO:0000256" key="5">
    <source>
        <dbReference type="ARBA" id="ARBA00022989"/>
    </source>
</evidence>
<dbReference type="InterPro" id="IPR036259">
    <property type="entry name" value="MFS_trans_sf"/>
</dbReference>
<feature type="transmembrane region" description="Helical" evidence="7">
    <location>
        <begin position="265"/>
        <end position="290"/>
    </location>
</feature>
<evidence type="ECO:0000259" key="8">
    <source>
        <dbReference type="PROSITE" id="PS50850"/>
    </source>
</evidence>
<keyword evidence="4 7" id="KW-0812">Transmembrane</keyword>
<dbReference type="Proteomes" id="UP001268819">
    <property type="component" value="Unassembled WGS sequence"/>
</dbReference>
<dbReference type="PANTHER" id="PTHR23513">
    <property type="entry name" value="INTEGRAL MEMBRANE EFFLUX PROTEIN-RELATED"/>
    <property type="match status" value="1"/>
</dbReference>
<comment type="caution">
    <text evidence="9">The sequence shown here is derived from an EMBL/GenBank/DDBJ whole genome shotgun (WGS) entry which is preliminary data.</text>
</comment>
<keyword evidence="5 7" id="KW-1133">Transmembrane helix</keyword>
<keyword evidence="10" id="KW-1185">Reference proteome</keyword>
<accession>A0ABU1PQ72</accession>
<feature type="transmembrane region" description="Helical" evidence="7">
    <location>
        <begin position="356"/>
        <end position="379"/>
    </location>
</feature>
<feature type="transmembrane region" description="Helical" evidence="7">
    <location>
        <begin position="297"/>
        <end position="316"/>
    </location>
</feature>
<feature type="transmembrane region" description="Helical" evidence="7">
    <location>
        <begin position="175"/>
        <end position="201"/>
    </location>
</feature>
<evidence type="ECO:0000313" key="10">
    <source>
        <dbReference type="Proteomes" id="UP001268819"/>
    </source>
</evidence>
<sequence>MTAEPIAGGPPSTGGVPPLRRNRDFLLLWTGAGFSQLGAKISVIAFPLLLVWHGDSALGAGLVAFAGLLPALLLQLPAGVLVDRWDRRRLMVGCDALASVAMLSVAVAVLFGVVWLPHLLVVNFVEGACLIFYLLAQRAAVRNVVEPEHLPTAVARNEARGRVASLLGQPAGSSLFALLSWLPFAAVALGHLVALVSLLFVRRPLQTERVDRPLALRRDIGEGLRWLWEQKFLRAATVMVAATNFFAQVVNLVPLVVIKQTGGSAALAGLVGLVGGVGGVCGALFGGVLLRRLSLGGVLLLDLVTRAALVPVMAFATALPLLFAPFALMSFTGAVLNVGAGAYMARVVPDEMQGRAMSAVMLTSWGANSAGALVAGVLLSTLTTASTLLCVTAGLVVLLVGAVLSPTIRKSDAR</sequence>
<protein>
    <submittedName>
        <fullName evidence="9">MFS family permease</fullName>
    </submittedName>
</protein>
<comment type="subcellular location">
    <subcellularLocation>
        <location evidence="1">Cell membrane</location>
        <topology evidence="1">Multi-pass membrane protein</topology>
    </subcellularLocation>
</comment>
<evidence type="ECO:0000256" key="2">
    <source>
        <dbReference type="ARBA" id="ARBA00022448"/>
    </source>
</evidence>